<gene>
    <name evidence="2" type="ORF">EXIGLDRAFT_759866</name>
</gene>
<feature type="non-terminal residue" evidence="2">
    <location>
        <position position="1"/>
    </location>
</feature>
<accession>A0A165PM02</accession>
<name>A0A165PM02_EXIGL</name>
<dbReference type="InParanoid" id="A0A165PM02"/>
<evidence type="ECO:0000313" key="3">
    <source>
        <dbReference type="Proteomes" id="UP000077266"/>
    </source>
</evidence>
<evidence type="ECO:0000313" key="2">
    <source>
        <dbReference type="EMBL" id="KZW02363.1"/>
    </source>
</evidence>
<keyword evidence="3" id="KW-1185">Reference proteome</keyword>
<sequence>ATTRTQSRTPWEGVLLTKRVPRGIHTRPRHSRARLLGARTRLYVPPYRNVKDDYRELEPKAQHTRERRRRRPQAQFGDALDATRSPATSPVLTRNDVRKDYRNLNYEVHHALKRGRPRRSTRVTRDATAAPRTNETAKTALPVLVQVLCDGRRRDRRRHCVSLRVPESLQHRAHASVNDIRRKDYRNCRTRFLRGRGDVPSTGLGRSACQVRCTSDDRVSPALDTCMTRPTNEKRDVYARNFERSFASADNQTVTTRTAHGSAARGRGFANVNHTRVLYENLERPPSVACK</sequence>
<organism evidence="2 3">
    <name type="scientific">Exidia glandulosa HHB12029</name>
    <dbReference type="NCBI Taxonomy" id="1314781"/>
    <lineage>
        <taxon>Eukaryota</taxon>
        <taxon>Fungi</taxon>
        <taxon>Dikarya</taxon>
        <taxon>Basidiomycota</taxon>
        <taxon>Agaricomycotina</taxon>
        <taxon>Agaricomycetes</taxon>
        <taxon>Auriculariales</taxon>
        <taxon>Exidiaceae</taxon>
        <taxon>Exidia</taxon>
    </lineage>
</organism>
<proteinExistence type="predicted"/>
<dbReference type="EMBL" id="KV425888">
    <property type="protein sequence ID" value="KZW02363.1"/>
    <property type="molecule type" value="Genomic_DNA"/>
</dbReference>
<feature type="compositionally biased region" description="Basic residues" evidence="1">
    <location>
        <begin position="113"/>
        <end position="122"/>
    </location>
</feature>
<reference evidence="2 3" key="1">
    <citation type="journal article" date="2016" name="Mol. Biol. Evol.">
        <title>Comparative Genomics of Early-Diverging Mushroom-Forming Fungi Provides Insights into the Origins of Lignocellulose Decay Capabilities.</title>
        <authorList>
            <person name="Nagy L.G."/>
            <person name="Riley R."/>
            <person name="Tritt A."/>
            <person name="Adam C."/>
            <person name="Daum C."/>
            <person name="Floudas D."/>
            <person name="Sun H."/>
            <person name="Yadav J.S."/>
            <person name="Pangilinan J."/>
            <person name="Larsson K.H."/>
            <person name="Matsuura K."/>
            <person name="Barry K."/>
            <person name="Labutti K."/>
            <person name="Kuo R."/>
            <person name="Ohm R.A."/>
            <person name="Bhattacharya S.S."/>
            <person name="Shirouzu T."/>
            <person name="Yoshinaga Y."/>
            <person name="Martin F.M."/>
            <person name="Grigoriev I.V."/>
            <person name="Hibbett D.S."/>
        </authorList>
    </citation>
    <scope>NUCLEOTIDE SEQUENCE [LARGE SCALE GENOMIC DNA]</scope>
    <source>
        <strain evidence="2 3">HHB12029</strain>
    </source>
</reference>
<feature type="region of interest" description="Disordered" evidence="1">
    <location>
        <begin position="53"/>
        <end position="90"/>
    </location>
</feature>
<dbReference type="AlphaFoldDB" id="A0A165PM02"/>
<feature type="compositionally biased region" description="Basic and acidic residues" evidence="1">
    <location>
        <begin position="53"/>
        <end position="64"/>
    </location>
</feature>
<evidence type="ECO:0000256" key="1">
    <source>
        <dbReference type="SAM" id="MobiDB-lite"/>
    </source>
</evidence>
<feature type="region of interest" description="Disordered" evidence="1">
    <location>
        <begin position="113"/>
        <end position="132"/>
    </location>
</feature>
<protein>
    <submittedName>
        <fullName evidence="2">Uncharacterized protein</fullName>
    </submittedName>
</protein>
<dbReference type="Proteomes" id="UP000077266">
    <property type="component" value="Unassembled WGS sequence"/>
</dbReference>